<evidence type="ECO:0000313" key="6">
    <source>
        <dbReference type="EMBL" id="RZS29486.1"/>
    </source>
</evidence>
<gene>
    <name evidence="6" type="ORF">EV193_12129</name>
</gene>
<dbReference type="PRINTS" id="PR00039">
    <property type="entry name" value="HTHLYSR"/>
</dbReference>
<dbReference type="SUPFAM" id="SSF46785">
    <property type="entry name" value="Winged helix' DNA-binding domain"/>
    <property type="match status" value="1"/>
</dbReference>
<evidence type="ECO:0000256" key="2">
    <source>
        <dbReference type="ARBA" id="ARBA00023015"/>
    </source>
</evidence>
<keyword evidence="2" id="KW-0805">Transcription regulation</keyword>
<evidence type="ECO:0000313" key="7">
    <source>
        <dbReference type="Proteomes" id="UP000294257"/>
    </source>
</evidence>
<evidence type="ECO:0000259" key="5">
    <source>
        <dbReference type="PROSITE" id="PS50931"/>
    </source>
</evidence>
<dbReference type="InterPro" id="IPR036388">
    <property type="entry name" value="WH-like_DNA-bd_sf"/>
</dbReference>
<dbReference type="InterPro" id="IPR000847">
    <property type="entry name" value="LysR_HTH_N"/>
</dbReference>
<dbReference type="PANTHER" id="PTHR30346:SF0">
    <property type="entry name" value="HCA OPERON TRANSCRIPTIONAL ACTIVATOR HCAR"/>
    <property type="match status" value="1"/>
</dbReference>
<proteinExistence type="inferred from homology"/>
<dbReference type="FunFam" id="1.10.10.10:FF:000001">
    <property type="entry name" value="LysR family transcriptional regulator"/>
    <property type="match status" value="1"/>
</dbReference>
<dbReference type="SUPFAM" id="SSF53850">
    <property type="entry name" value="Periplasmic binding protein-like II"/>
    <property type="match status" value="1"/>
</dbReference>
<dbReference type="AlphaFoldDB" id="A0A4Q7KAT9"/>
<dbReference type="GO" id="GO:0003677">
    <property type="term" value="F:DNA binding"/>
    <property type="evidence" value="ECO:0007669"/>
    <property type="project" value="UniProtKB-KW"/>
</dbReference>
<dbReference type="InterPro" id="IPR036390">
    <property type="entry name" value="WH_DNA-bd_sf"/>
</dbReference>
<keyword evidence="4" id="KW-0804">Transcription</keyword>
<dbReference type="Pfam" id="PF00126">
    <property type="entry name" value="HTH_1"/>
    <property type="match status" value="1"/>
</dbReference>
<dbReference type="Pfam" id="PF03466">
    <property type="entry name" value="LysR_substrate"/>
    <property type="match status" value="1"/>
</dbReference>
<protein>
    <submittedName>
        <fullName evidence="6">DNA-binding transcriptional LysR family regulator</fullName>
    </submittedName>
</protein>
<dbReference type="Proteomes" id="UP000294257">
    <property type="component" value="Unassembled WGS sequence"/>
</dbReference>
<accession>A0A4Q7KAT9</accession>
<evidence type="ECO:0000256" key="4">
    <source>
        <dbReference type="ARBA" id="ARBA00023163"/>
    </source>
</evidence>
<reference evidence="6 7" key="1">
    <citation type="submission" date="2019-02" db="EMBL/GenBank/DDBJ databases">
        <title>Genomic Encyclopedia of Type Strains, Phase IV (KMG-IV): sequencing the most valuable type-strain genomes for metagenomic binning, comparative biology and taxonomic classification.</title>
        <authorList>
            <person name="Goeker M."/>
        </authorList>
    </citation>
    <scope>NUCLEOTIDE SEQUENCE [LARGE SCALE GENOMIC DNA]</scope>
    <source>
        <strain evidence="6 7">DSM 101727</strain>
    </source>
</reference>
<dbReference type="OrthoDB" id="3828349at2"/>
<dbReference type="GO" id="GO:0032993">
    <property type="term" value="C:protein-DNA complex"/>
    <property type="evidence" value="ECO:0007669"/>
    <property type="project" value="TreeGrafter"/>
</dbReference>
<dbReference type="GO" id="GO:0003700">
    <property type="term" value="F:DNA-binding transcription factor activity"/>
    <property type="evidence" value="ECO:0007669"/>
    <property type="project" value="InterPro"/>
</dbReference>
<evidence type="ECO:0000256" key="3">
    <source>
        <dbReference type="ARBA" id="ARBA00023125"/>
    </source>
</evidence>
<keyword evidence="3 6" id="KW-0238">DNA-binding</keyword>
<dbReference type="RefSeq" id="WP_130348881.1">
    <property type="nucleotide sequence ID" value="NZ_SGWQ01000021.1"/>
</dbReference>
<dbReference type="Gene3D" id="3.40.190.10">
    <property type="entry name" value="Periplasmic binding protein-like II"/>
    <property type="match status" value="2"/>
</dbReference>
<feature type="domain" description="HTH lysR-type" evidence="5">
    <location>
        <begin position="1"/>
        <end position="60"/>
    </location>
</feature>
<dbReference type="PROSITE" id="PS50931">
    <property type="entry name" value="HTH_LYSR"/>
    <property type="match status" value="1"/>
</dbReference>
<comment type="caution">
    <text evidence="6">The sequence shown here is derived from an EMBL/GenBank/DDBJ whole genome shotgun (WGS) entry which is preliminary data.</text>
</comment>
<name>A0A4Q7KAT9_9PSEU</name>
<comment type="similarity">
    <text evidence="1">Belongs to the LysR transcriptional regulatory family.</text>
</comment>
<evidence type="ECO:0000256" key="1">
    <source>
        <dbReference type="ARBA" id="ARBA00009437"/>
    </source>
</evidence>
<dbReference type="EMBL" id="SGWQ01000021">
    <property type="protein sequence ID" value="RZS29486.1"/>
    <property type="molecule type" value="Genomic_DNA"/>
</dbReference>
<sequence length="308" mass="34635">MDLDIGAVRAFVAVAEDRYFGEAAVRLEVSQQAISKRIAKLESDLGATLLTRTRGGAELTEEGHAFLPHARALVGLADQAVERLRVGRRPLRVDVLSTRIATMELIRSFHEVHDVELELVTVGLGADRTVLLRDTVDAAFARATGVPAGVERIPACLDGARLLVGKRHPLARRRRVPMAEVARYPLWMPNNVRDSEWKDYYLELRDAFGVEIDTSGPNFGGDHYVQALSESTDRVGFIGEKMRVLWHPDVVQIPIVDPTPVYPFWLLWRPENRHPVLPLLIEHVRSAYRPLDPDREWLPPGDRPDFLG</sequence>
<dbReference type="PANTHER" id="PTHR30346">
    <property type="entry name" value="TRANSCRIPTIONAL DUAL REGULATOR HCAR-RELATED"/>
    <property type="match status" value="1"/>
</dbReference>
<dbReference type="InterPro" id="IPR005119">
    <property type="entry name" value="LysR_subst-bd"/>
</dbReference>
<dbReference type="Gene3D" id="1.10.10.10">
    <property type="entry name" value="Winged helix-like DNA-binding domain superfamily/Winged helix DNA-binding domain"/>
    <property type="match status" value="1"/>
</dbReference>
<keyword evidence="7" id="KW-1185">Reference proteome</keyword>
<organism evidence="6 7">
    <name type="scientific">Herbihabitans rhizosphaerae</name>
    <dbReference type="NCBI Taxonomy" id="1872711"/>
    <lineage>
        <taxon>Bacteria</taxon>
        <taxon>Bacillati</taxon>
        <taxon>Actinomycetota</taxon>
        <taxon>Actinomycetes</taxon>
        <taxon>Pseudonocardiales</taxon>
        <taxon>Pseudonocardiaceae</taxon>
        <taxon>Herbihabitans</taxon>
    </lineage>
</organism>